<comment type="caution">
    <text evidence="3">The sequence shown here is derived from an EMBL/GenBank/DDBJ whole genome shotgun (WGS) entry which is preliminary data.</text>
</comment>
<dbReference type="Proteomes" id="UP000565441">
    <property type="component" value="Unassembled WGS sequence"/>
</dbReference>
<evidence type="ECO:0000256" key="2">
    <source>
        <dbReference type="SAM" id="MobiDB-lite"/>
    </source>
</evidence>
<proteinExistence type="predicted"/>
<feature type="region of interest" description="Disordered" evidence="2">
    <location>
        <begin position="1"/>
        <end position="35"/>
    </location>
</feature>
<gene>
    <name evidence="3" type="ORF">D9615_001379</name>
</gene>
<evidence type="ECO:0000313" key="3">
    <source>
        <dbReference type="EMBL" id="KAF5384819.1"/>
    </source>
</evidence>
<protein>
    <submittedName>
        <fullName evidence="3">Uncharacterized protein</fullName>
    </submittedName>
</protein>
<organism evidence="3 4">
    <name type="scientific">Tricholomella constricta</name>
    <dbReference type="NCBI Taxonomy" id="117010"/>
    <lineage>
        <taxon>Eukaryota</taxon>
        <taxon>Fungi</taxon>
        <taxon>Dikarya</taxon>
        <taxon>Basidiomycota</taxon>
        <taxon>Agaricomycotina</taxon>
        <taxon>Agaricomycetes</taxon>
        <taxon>Agaricomycetidae</taxon>
        <taxon>Agaricales</taxon>
        <taxon>Tricholomatineae</taxon>
        <taxon>Lyophyllaceae</taxon>
        <taxon>Tricholomella</taxon>
    </lineage>
</organism>
<dbReference type="EMBL" id="JAACJP010000004">
    <property type="protein sequence ID" value="KAF5384819.1"/>
    <property type="molecule type" value="Genomic_DNA"/>
</dbReference>
<evidence type="ECO:0000313" key="4">
    <source>
        <dbReference type="Proteomes" id="UP000565441"/>
    </source>
</evidence>
<feature type="region of interest" description="Disordered" evidence="2">
    <location>
        <begin position="57"/>
        <end position="77"/>
    </location>
</feature>
<dbReference type="Gene3D" id="1.10.150.130">
    <property type="match status" value="1"/>
</dbReference>
<dbReference type="SUPFAM" id="SSF47823">
    <property type="entry name" value="lambda integrase-like, N-terminal domain"/>
    <property type="match status" value="1"/>
</dbReference>
<feature type="compositionally biased region" description="Low complexity" evidence="2">
    <location>
        <begin position="26"/>
        <end position="35"/>
    </location>
</feature>
<dbReference type="InterPro" id="IPR010998">
    <property type="entry name" value="Integrase_recombinase_N"/>
</dbReference>
<dbReference type="OrthoDB" id="3266428at2759"/>
<keyword evidence="1" id="KW-0238">DNA-binding</keyword>
<sequence length="325" mass="36495">MRKTLPRTPTVVNSLHPSPTFSHLETTTSSPRTTSATVAPGLFVIPMSARQAAAKSFPTRIARPPTTQNSYQPSPYRPPVPADQRLLLWTTPHSQVAHNDINSQLPPEFQVMFSYLLSLLPLIPSQPLLYERFFDSLSTSTRQSYGAGLLRFTQFCDRLRIPESLRMPASDVLISAFVADASGSHSGECVRNWLNGLRCWHIFNRAEWHGRDPWVLPFRKTADKLGTPFKRPLRKPISSEHLLALYYHLDRNSHRGAAIWAAALAAFWGCRRLGELLSGELPFTPSDALWSSPDCARSLSSRSRSHPRRSAPSVVFILLHTHTLI</sequence>
<evidence type="ECO:0000256" key="1">
    <source>
        <dbReference type="ARBA" id="ARBA00023125"/>
    </source>
</evidence>
<name>A0A8H5M8P2_9AGAR</name>
<reference evidence="3 4" key="1">
    <citation type="journal article" date="2020" name="ISME J.">
        <title>Uncovering the hidden diversity of litter-decomposition mechanisms in mushroom-forming fungi.</title>
        <authorList>
            <person name="Floudas D."/>
            <person name="Bentzer J."/>
            <person name="Ahren D."/>
            <person name="Johansson T."/>
            <person name="Persson P."/>
            <person name="Tunlid A."/>
        </authorList>
    </citation>
    <scope>NUCLEOTIDE SEQUENCE [LARGE SCALE GENOMIC DNA]</scope>
    <source>
        <strain evidence="3 4">CBS 661.87</strain>
    </source>
</reference>
<keyword evidence="4" id="KW-1185">Reference proteome</keyword>
<accession>A0A8H5M8P2</accession>
<dbReference type="GO" id="GO:0003677">
    <property type="term" value="F:DNA binding"/>
    <property type="evidence" value="ECO:0007669"/>
    <property type="project" value="UniProtKB-KW"/>
</dbReference>
<dbReference type="AlphaFoldDB" id="A0A8H5M8P2"/>
<feature type="compositionally biased region" description="Polar residues" evidence="2">
    <location>
        <begin position="10"/>
        <end position="25"/>
    </location>
</feature>